<name>A0A927HZ25_KLEPN</name>
<proteinExistence type="predicted"/>
<gene>
    <name evidence="1" type="ORF">IE980_28350</name>
</gene>
<dbReference type="Proteomes" id="UP000623974">
    <property type="component" value="Unassembled WGS sequence"/>
</dbReference>
<organism evidence="1 2">
    <name type="scientific">Klebsiella pneumoniae</name>
    <dbReference type="NCBI Taxonomy" id="573"/>
    <lineage>
        <taxon>Bacteria</taxon>
        <taxon>Pseudomonadati</taxon>
        <taxon>Pseudomonadota</taxon>
        <taxon>Gammaproteobacteria</taxon>
        <taxon>Enterobacterales</taxon>
        <taxon>Enterobacteriaceae</taxon>
        <taxon>Klebsiella/Raoultella group</taxon>
        <taxon>Klebsiella</taxon>
        <taxon>Klebsiella pneumoniae complex</taxon>
    </lineage>
</organism>
<dbReference type="EMBL" id="JACXSX010000002">
    <property type="protein sequence ID" value="MBD3744397.1"/>
    <property type="molecule type" value="Genomic_DNA"/>
</dbReference>
<accession>A0A927HZ25</accession>
<comment type="caution">
    <text evidence="1">The sequence shown here is derived from an EMBL/GenBank/DDBJ whole genome shotgun (WGS) entry which is preliminary data.</text>
</comment>
<protein>
    <submittedName>
        <fullName evidence="1">Uncharacterized protein</fullName>
    </submittedName>
</protein>
<reference evidence="1" key="1">
    <citation type="submission" date="2020-07" db="EMBL/GenBank/DDBJ databases">
        <title>Clinical and genomic characterization of carbapenemase-producing Enterobacterales causing secondary infections during the COVID-19 crisis at a New York City hospital.</title>
        <authorList>
            <person name="Gomez-Simmonds A."/>
            <person name="Annavajhala M.K."/>
            <person name="Uhlemann A.-C."/>
        </authorList>
    </citation>
    <scope>NUCLEOTIDE SEQUENCE</scope>
    <source>
        <strain evidence="1">KP1828</strain>
    </source>
</reference>
<sequence>MNIGSVNMTAEIIVKNPVACALAADSAMTMTGGNSGTVKIFNNAEKYISYQSTTQ</sequence>
<evidence type="ECO:0000313" key="1">
    <source>
        <dbReference type="EMBL" id="MBD3744397.1"/>
    </source>
</evidence>
<dbReference type="AlphaFoldDB" id="A0A927HZ25"/>
<evidence type="ECO:0000313" key="2">
    <source>
        <dbReference type="Proteomes" id="UP000623974"/>
    </source>
</evidence>